<accession>A0A9Q1DMZ5</accession>
<protein>
    <recommendedName>
        <fullName evidence="1">Dynein heavy chain linker domain-containing protein</fullName>
    </recommendedName>
</protein>
<proteinExistence type="predicted"/>
<organism evidence="2 3">
    <name type="scientific">Conger conger</name>
    <name type="common">Conger eel</name>
    <name type="synonym">Muraena conger</name>
    <dbReference type="NCBI Taxonomy" id="82655"/>
    <lineage>
        <taxon>Eukaryota</taxon>
        <taxon>Metazoa</taxon>
        <taxon>Chordata</taxon>
        <taxon>Craniata</taxon>
        <taxon>Vertebrata</taxon>
        <taxon>Euteleostomi</taxon>
        <taxon>Actinopterygii</taxon>
        <taxon>Neopterygii</taxon>
        <taxon>Teleostei</taxon>
        <taxon>Anguilliformes</taxon>
        <taxon>Congridae</taxon>
        <taxon>Conger</taxon>
    </lineage>
</organism>
<dbReference type="OrthoDB" id="64868at2759"/>
<comment type="caution">
    <text evidence="2">The sequence shown here is derived from an EMBL/GenBank/DDBJ whole genome shotgun (WGS) entry which is preliminary data.</text>
</comment>
<keyword evidence="3" id="KW-1185">Reference proteome</keyword>
<dbReference type="Proteomes" id="UP001152803">
    <property type="component" value="Unassembled WGS sequence"/>
</dbReference>
<sequence length="89" mass="10241">MKYQLLDIQVLQEDIEGFIRSLRKLPKEVHSLPVAFFLEDRMKEFKDSLPLLVDLKDEALRERKAPEGGDTAPESFGSTLRVLLQQAQN</sequence>
<name>A0A9Q1DMZ5_CONCO</name>
<dbReference type="AlphaFoldDB" id="A0A9Q1DMZ5"/>
<dbReference type="EMBL" id="JAFJMO010000005">
    <property type="protein sequence ID" value="KAJ8275548.1"/>
    <property type="molecule type" value="Genomic_DNA"/>
</dbReference>
<dbReference type="InterPro" id="IPR013602">
    <property type="entry name" value="Dynein_heavy_linker"/>
</dbReference>
<dbReference type="Pfam" id="PF08393">
    <property type="entry name" value="DHC_N2"/>
    <property type="match status" value="1"/>
</dbReference>
<evidence type="ECO:0000313" key="3">
    <source>
        <dbReference type="Proteomes" id="UP001152803"/>
    </source>
</evidence>
<gene>
    <name evidence="2" type="ORF">COCON_G00073000</name>
</gene>
<evidence type="ECO:0000313" key="2">
    <source>
        <dbReference type="EMBL" id="KAJ8275548.1"/>
    </source>
</evidence>
<evidence type="ECO:0000259" key="1">
    <source>
        <dbReference type="Pfam" id="PF08393"/>
    </source>
</evidence>
<reference evidence="2" key="1">
    <citation type="journal article" date="2023" name="Science">
        <title>Genome structures resolve the early diversification of teleost fishes.</title>
        <authorList>
            <person name="Parey E."/>
            <person name="Louis A."/>
            <person name="Montfort J."/>
            <person name="Bouchez O."/>
            <person name="Roques C."/>
            <person name="Iampietro C."/>
            <person name="Lluch J."/>
            <person name="Castinel A."/>
            <person name="Donnadieu C."/>
            <person name="Desvignes T."/>
            <person name="Floi Bucao C."/>
            <person name="Jouanno E."/>
            <person name="Wen M."/>
            <person name="Mejri S."/>
            <person name="Dirks R."/>
            <person name="Jansen H."/>
            <person name="Henkel C."/>
            <person name="Chen W.J."/>
            <person name="Zahm M."/>
            <person name="Cabau C."/>
            <person name="Klopp C."/>
            <person name="Thompson A.W."/>
            <person name="Robinson-Rechavi M."/>
            <person name="Braasch I."/>
            <person name="Lecointre G."/>
            <person name="Bobe J."/>
            <person name="Postlethwait J.H."/>
            <person name="Berthelot C."/>
            <person name="Roest Crollius H."/>
            <person name="Guiguen Y."/>
        </authorList>
    </citation>
    <scope>NUCLEOTIDE SEQUENCE</scope>
    <source>
        <strain evidence="2">Concon-B</strain>
    </source>
</reference>
<feature type="domain" description="Dynein heavy chain linker" evidence="1">
    <location>
        <begin position="4"/>
        <end position="64"/>
    </location>
</feature>